<name>A0A0P1B805_PLAHL</name>
<dbReference type="EMBL" id="CCYD01000116">
    <property type="protein sequence ID" value="CEG50512.1"/>
    <property type="molecule type" value="Genomic_DNA"/>
</dbReference>
<evidence type="ECO:0000313" key="1">
    <source>
        <dbReference type="EMBL" id="CEG50512.1"/>
    </source>
</evidence>
<dbReference type="RefSeq" id="XP_024586881.1">
    <property type="nucleotide sequence ID" value="XM_024718457.1"/>
</dbReference>
<dbReference type="AlphaFoldDB" id="A0A0P1B805"/>
<sequence>MKTSMKKDESQEEIYGAFFVLDATEYWAQTLVPLAGLIDNDTAGLRHYARQERCGRSSYGEVALRCPLHEVQTFCPFFEAERAELAQSSRRYLGLSTS</sequence>
<keyword evidence="2" id="KW-1185">Reference proteome</keyword>
<organism evidence="1 2">
    <name type="scientific">Plasmopara halstedii</name>
    <name type="common">Downy mildew of sunflower</name>
    <dbReference type="NCBI Taxonomy" id="4781"/>
    <lineage>
        <taxon>Eukaryota</taxon>
        <taxon>Sar</taxon>
        <taxon>Stramenopiles</taxon>
        <taxon>Oomycota</taxon>
        <taxon>Peronosporomycetes</taxon>
        <taxon>Peronosporales</taxon>
        <taxon>Peronosporaceae</taxon>
        <taxon>Plasmopara</taxon>
    </lineage>
</organism>
<dbReference type="Proteomes" id="UP000054928">
    <property type="component" value="Unassembled WGS sequence"/>
</dbReference>
<evidence type="ECO:0000313" key="2">
    <source>
        <dbReference type="Proteomes" id="UP000054928"/>
    </source>
</evidence>
<dbReference type="GeneID" id="36395706"/>
<proteinExistence type="predicted"/>
<reference evidence="2" key="1">
    <citation type="submission" date="2014-09" db="EMBL/GenBank/DDBJ databases">
        <authorList>
            <person name="Sharma Rahul"/>
            <person name="Thines Marco"/>
        </authorList>
    </citation>
    <scope>NUCLEOTIDE SEQUENCE [LARGE SCALE GENOMIC DNA]</scope>
</reference>
<protein>
    <submittedName>
        <fullName evidence="1">Uncharacterized protein</fullName>
    </submittedName>
</protein>
<accession>A0A0P1B805</accession>